<accession>A0A0K0GIL1</accession>
<feature type="compositionally biased region" description="Basic and acidic residues" evidence="1">
    <location>
        <begin position="9"/>
        <end position="22"/>
    </location>
</feature>
<protein>
    <submittedName>
        <fullName evidence="2">Transposase</fullName>
    </submittedName>
</protein>
<proteinExistence type="predicted"/>
<evidence type="ECO:0000256" key="1">
    <source>
        <dbReference type="SAM" id="MobiDB-lite"/>
    </source>
</evidence>
<sequence>MTTATHAAEPARREDGRCHDHCCTSSTDNEEGERDPDMHQTKKATSPFVRDKGAHWGAR</sequence>
<feature type="region of interest" description="Disordered" evidence="1">
    <location>
        <begin position="1"/>
        <end position="59"/>
    </location>
</feature>
<dbReference type="AlphaFoldDB" id="A0A0K0GIL1"/>
<dbReference type="HOGENOM" id="CLU_210515_0_0_6"/>
<organism evidence="2 3">
    <name type="scientific">Xanthomonas oryzae pv. oryzae (strain PXO99A)</name>
    <dbReference type="NCBI Taxonomy" id="360094"/>
    <lineage>
        <taxon>Bacteria</taxon>
        <taxon>Pseudomonadati</taxon>
        <taxon>Pseudomonadota</taxon>
        <taxon>Gammaproteobacteria</taxon>
        <taxon>Lysobacterales</taxon>
        <taxon>Lysobacteraceae</taxon>
        <taxon>Xanthomonas</taxon>
    </lineage>
</organism>
<evidence type="ECO:0000313" key="3">
    <source>
        <dbReference type="Proteomes" id="UP000001740"/>
    </source>
</evidence>
<dbReference type="KEGG" id="xop:PXO_04814"/>
<feature type="compositionally biased region" description="Basic and acidic residues" evidence="1">
    <location>
        <begin position="49"/>
        <end position="59"/>
    </location>
</feature>
<reference evidence="2 3" key="1">
    <citation type="journal article" date="2008" name="BMC Genomics">
        <title>Genome sequence and rapid evolution of the rice pathogen Xanthomonas oryzae pv. oryzae PXO99A.</title>
        <authorList>
            <person name="Salzberg S.L."/>
            <person name="Sommer D.D."/>
            <person name="Schatz M.C."/>
            <person name="Phillippy A.M."/>
            <person name="Rabinowicz P.D."/>
            <person name="Tsuge S."/>
            <person name="Furutani A."/>
            <person name="Ochiai H."/>
            <person name="Delcher A.L."/>
            <person name="Kelley D."/>
            <person name="Madupu R."/>
            <person name="Puiu D."/>
            <person name="Radune D."/>
            <person name="Shumway M."/>
            <person name="Trapnell C."/>
            <person name="Aparna G."/>
            <person name="Jha G."/>
            <person name="Pandey A."/>
            <person name="Patil P.B."/>
            <person name="Ishihara H."/>
            <person name="Meyer D.F."/>
            <person name="Szurek B."/>
            <person name="Verdier V."/>
            <person name="Koebnik R."/>
            <person name="Dow J.M."/>
            <person name="Ryan R.P."/>
            <person name="Hirata H."/>
            <person name="Tsuyumu S."/>
            <person name="Won Lee S."/>
            <person name="Seo Y.S."/>
            <person name="Sriariyanum M."/>
            <person name="Ronald P.C."/>
            <person name="Sonti R.V."/>
            <person name="Van Sluys M.A."/>
            <person name="Leach J.E."/>
            <person name="White F.F."/>
            <person name="Bogdanove A.J."/>
        </authorList>
    </citation>
    <scope>NUCLEOTIDE SEQUENCE [LARGE SCALE GENOMIC DNA]</scope>
    <source>
        <strain evidence="2 3">PXO99A</strain>
    </source>
</reference>
<dbReference type="EMBL" id="CP000967">
    <property type="protein sequence ID" value="ACD58039.1"/>
    <property type="molecule type" value="Genomic_DNA"/>
</dbReference>
<dbReference type="Proteomes" id="UP000001740">
    <property type="component" value="Chromosome"/>
</dbReference>
<gene>
    <name evidence="2" type="ordered locus">PXO_04814</name>
</gene>
<name>A0A0K0GIL1_XANOP</name>
<evidence type="ECO:0000313" key="2">
    <source>
        <dbReference type="EMBL" id="ACD58039.1"/>
    </source>
</evidence>